<keyword evidence="3" id="KW-1185">Reference proteome</keyword>
<dbReference type="EMBL" id="UZAM01011990">
    <property type="protein sequence ID" value="VDP19397.1"/>
    <property type="molecule type" value="Genomic_DNA"/>
</dbReference>
<evidence type="ECO:0000313" key="2">
    <source>
        <dbReference type="EMBL" id="VDP19397.1"/>
    </source>
</evidence>
<name>A0A183IYV7_9BILA</name>
<dbReference type="WBParaSite" id="SBAD_0000912501-mRNA-1">
    <property type="protein sequence ID" value="SBAD_0000912501-mRNA-1"/>
    <property type="gene ID" value="SBAD_0000912501"/>
</dbReference>
<dbReference type="AlphaFoldDB" id="A0A183IYV7"/>
<sequence length="201" mass="22633">MAIFKDEQQKYVSSEDAGAAASGINVCATYDIINAEWKLITNQFKEAARGLDLGELVRDNTFSLYEGMSAVELMDPKMDPGMLHKRSKCLGFDGAVKCGRLKLKNIPCEELVSIMDAMLASFVTWLEGHSTVLTIFTNLYLHKPHLIEDRNMKAFCLLFYKVVNLCCDIVRRADVFEEVSCGLVYTIFKSSEAVYSPTRKF</sequence>
<dbReference type="PANTHER" id="PTHR21373">
    <property type="entry name" value="GLUCOSE REPRESSIBLE PROTEIN MAK10"/>
    <property type="match status" value="1"/>
</dbReference>
<feature type="domain" description="NAA35-like N-terminal" evidence="1">
    <location>
        <begin position="54"/>
        <end position="149"/>
    </location>
</feature>
<evidence type="ECO:0000313" key="4">
    <source>
        <dbReference type="WBParaSite" id="SBAD_0000912501-mRNA-1"/>
    </source>
</evidence>
<dbReference type="Pfam" id="PF04112">
    <property type="entry name" value="Mak10"/>
    <property type="match status" value="1"/>
</dbReference>
<reference evidence="2 3" key="2">
    <citation type="submission" date="2018-11" db="EMBL/GenBank/DDBJ databases">
        <authorList>
            <consortium name="Pathogen Informatics"/>
        </authorList>
    </citation>
    <scope>NUCLEOTIDE SEQUENCE [LARGE SCALE GENOMIC DNA]</scope>
</reference>
<evidence type="ECO:0000259" key="1">
    <source>
        <dbReference type="Pfam" id="PF04112"/>
    </source>
</evidence>
<accession>A0A183IYV7</accession>
<dbReference type="GO" id="GO:0031417">
    <property type="term" value="C:NatC complex"/>
    <property type="evidence" value="ECO:0007669"/>
    <property type="project" value="InterPro"/>
</dbReference>
<protein>
    <submittedName>
        <fullName evidence="4">Protein MAK10 homolog</fullName>
    </submittedName>
</protein>
<reference evidence="4" key="1">
    <citation type="submission" date="2016-06" db="UniProtKB">
        <authorList>
            <consortium name="WormBaseParasite"/>
        </authorList>
    </citation>
    <scope>IDENTIFICATION</scope>
</reference>
<dbReference type="Proteomes" id="UP000270296">
    <property type="component" value="Unassembled WGS sequence"/>
</dbReference>
<organism evidence="4">
    <name type="scientific">Soboliphyme baturini</name>
    <dbReference type="NCBI Taxonomy" id="241478"/>
    <lineage>
        <taxon>Eukaryota</taxon>
        <taxon>Metazoa</taxon>
        <taxon>Ecdysozoa</taxon>
        <taxon>Nematoda</taxon>
        <taxon>Enoplea</taxon>
        <taxon>Dorylaimia</taxon>
        <taxon>Dioctophymatida</taxon>
        <taxon>Dioctophymatoidea</taxon>
        <taxon>Soboliphymatidae</taxon>
        <taxon>Soboliphyme</taxon>
    </lineage>
</organism>
<gene>
    <name evidence="2" type="ORF">SBAD_LOCUS8805</name>
</gene>
<proteinExistence type="predicted"/>
<dbReference type="PANTHER" id="PTHR21373:SF0">
    <property type="entry name" value="N-ALPHA-ACETYLTRANSFERASE 35, NATC AUXILIARY SUBUNIT"/>
    <property type="match status" value="1"/>
</dbReference>
<dbReference type="OrthoDB" id="269405at2759"/>
<dbReference type="InterPro" id="IPR007244">
    <property type="entry name" value="Naa35_N"/>
</dbReference>
<evidence type="ECO:0000313" key="3">
    <source>
        <dbReference type="Proteomes" id="UP000270296"/>
    </source>
</evidence>
<dbReference type="InterPro" id="IPR057983">
    <property type="entry name" value="NAA35-like_N"/>
</dbReference>